<name>A0A7D9K4V9_PARCT</name>
<feature type="non-terminal residue" evidence="1">
    <location>
        <position position="1"/>
    </location>
</feature>
<keyword evidence="2" id="KW-1185">Reference proteome</keyword>
<accession>A0A7D9K4V9</accession>
<organism evidence="1 2">
    <name type="scientific">Paramuricea clavata</name>
    <name type="common">Red gorgonian</name>
    <name type="synonym">Violescent sea-whip</name>
    <dbReference type="NCBI Taxonomy" id="317549"/>
    <lineage>
        <taxon>Eukaryota</taxon>
        <taxon>Metazoa</taxon>
        <taxon>Cnidaria</taxon>
        <taxon>Anthozoa</taxon>
        <taxon>Octocorallia</taxon>
        <taxon>Malacalcyonacea</taxon>
        <taxon>Plexauridae</taxon>
        <taxon>Paramuricea</taxon>
    </lineage>
</organism>
<dbReference type="OrthoDB" id="5972840at2759"/>
<comment type="caution">
    <text evidence="1">The sequence shown here is derived from an EMBL/GenBank/DDBJ whole genome shotgun (WGS) entry which is preliminary data.</text>
</comment>
<gene>
    <name evidence="1" type="ORF">PACLA_8A073444</name>
</gene>
<dbReference type="EMBL" id="CACRXK020026615">
    <property type="protein sequence ID" value="CAB4040310.1"/>
    <property type="molecule type" value="Genomic_DNA"/>
</dbReference>
<reference evidence="1" key="1">
    <citation type="submission" date="2020-04" db="EMBL/GenBank/DDBJ databases">
        <authorList>
            <person name="Alioto T."/>
            <person name="Alioto T."/>
            <person name="Gomez Garrido J."/>
        </authorList>
    </citation>
    <scope>NUCLEOTIDE SEQUENCE</scope>
    <source>
        <strain evidence="1">A484AB</strain>
    </source>
</reference>
<dbReference type="AlphaFoldDB" id="A0A7D9K4V9"/>
<evidence type="ECO:0000313" key="1">
    <source>
        <dbReference type="EMBL" id="CAB4040310.1"/>
    </source>
</evidence>
<dbReference type="Proteomes" id="UP001152795">
    <property type="component" value="Unassembled WGS sequence"/>
</dbReference>
<evidence type="ECO:0000313" key="2">
    <source>
        <dbReference type="Proteomes" id="UP001152795"/>
    </source>
</evidence>
<proteinExistence type="predicted"/>
<protein>
    <submittedName>
        <fullName evidence="1">Uncharacterized protein</fullName>
    </submittedName>
</protein>
<feature type="non-terminal residue" evidence="1">
    <location>
        <position position="111"/>
    </location>
</feature>
<sequence>SAAILLLLLSCWNAFAFCEQGMNTWTKFWWWNAGTTWPTTVKDVLEKVYGTCNTSDYCFQRLPGWTRENKTELLAVDSLGTIYQWKFNPKNPTAHAVWQALHDHQETAAKK</sequence>